<dbReference type="PANTHER" id="PTHR42713">
    <property type="entry name" value="HISTIDINE KINASE-RELATED"/>
    <property type="match status" value="1"/>
</dbReference>
<evidence type="ECO:0000259" key="10">
    <source>
        <dbReference type="PROSITE" id="PS01124"/>
    </source>
</evidence>
<feature type="domain" description="HTH araC/xylS-type" evidence="10">
    <location>
        <begin position="436"/>
        <end position="534"/>
    </location>
</feature>
<evidence type="ECO:0000313" key="12">
    <source>
        <dbReference type="EMBL" id="RTE10600.1"/>
    </source>
</evidence>
<dbReference type="PROSITE" id="PS50110">
    <property type="entry name" value="RESPONSE_REGULATORY"/>
    <property type="match status" value="1"/>
</dbReference>
<dbReference type="InterPro" id="IPR009057">
    <property type="entry name" value="Homeodomain-like_sf"/>
</dbReference>
<dbReference type="PANTHER" id="PTHR42713:SF3">
    <property type="entry name" value="TRANSCRIPTIONAL REGULATORY PROTEIN HPTR"/>
    <property type="match status" value="1"/>
</dbReference>
<evidence type="ECO:0000256" key="2">
    <source>
        <dbReference type="ARBA" id="ARBA00022490"/>
    </source>
</evidence>
<evidence type="ECO:0000256" key="8">
    <source>
        <dbReference type="PROSITE-ProRule" id="PRU00169"/>
    </source>
</evidence>
<dbReference type="PROSITE" id="PS01124">
    <property type="entry name" value="HTH_ARAC_FAMILY_2"/>
    <property type="match status" value="1"/>
</dbReference>
<dbReference type="RefSeq" id="WP_126140063.1">
    <property type="nucleotide sequence ID" value="NZ_RXHU01000015.1"/>
</dbReference>
<dbReference type="AlphaFoldDB" id="A0A3S0BXL5"/>
<name>A0A3S0BXL5_9BACL</name>
<keyword evidence="6" id="KW-0238">DNA-binding</keyword>
<feature type="domain" description="Response regulatory" evidence="11">
    <location>
        <begin position="3"/>
        <end position="120"/>
    </location>
</feature>
<keyword evidence="7" id="KW-0804">Transcription</keyword>
<dbReference type="CDD" id="cd17536">
    <property type="entry name" value="REC_YesN-like"/>
    <property type="match status" value="1"/>
</dbReference>
<dbReference type="Pfam" id="PF12833">
    <property type="entry name" value="HTH_18"/>
    <property type="match status" value="1"/>
</dbReference>
<protein>
    <submittedName>
        <fullName evidence="12">Response regulator transcription factor</fullName>
    </submittedName>
</protein>
<dbReference type="GO" id="GO:0005737">
    <property type="term" value="C:cytoplasm"/>
    <property type="evidence" value="ECO:0007669"/>
    <property type="project" value="UniProtKB-SubCell"/>
</dbReference>
<dbReference type="InterPro" id="IPR051552">
    <property type="entry name" value="HptR"/>
</dbReference>
<dbReference type="Gene3D" id="3.40.50.2300">
    <property type="match status" value="1"/>
</dbReference>
<keyword evidence="5" id="KW-0805">Transcription regulation</keyword>
<keyword evidence="2" id="KW-0963">Cytoplasm</keyword>
<comment type="subcellular location">
    <subcellularLocation>
        <location evidence="1">Cytoplasm</location>
    </subcellularLocation>
</comment>
<evidence type="ECO:0000313" key="13">
    <source>
        <dbReference type="Proteomes" id="UP000276128"/>
    </source>
</evidence>
<dbReference type="GO" id="GO:0043565">
    <property type="term" value="F:sequence-specific DNA binding"/>
    <property type="evidence" value="ECO:0007669"/>
    <property type="project" value="InterPro"/>
</dbReference>
<dbReference type="InterPro" id="IPR018062">
    <property type="entry name" value="HTH_AraC-typ_CS"/>
</dbReference>
<reference evidence="12 13" key="1">
    <citation type="submission" date="2018-12" db="EMBL/GenBank/DDBJ databases">
        <title>Bacillus ochoae sp. nov., Paenibacillus whitsoniae sp. nov., Paenibacillus spiritus sp. nov. Isolated from the Mars Exploration Rover during spacecraft assembly.</title>
        <authorList>
            <person name="Seuylemezian A."/>
            <person name="Vaishampayan P."/>
        </authorList>
    </citation>
    <scope>NUCLEOTIDE SEQUENCE [LARGE SCALE GENOMIC DNA]</scope>
    <source>
        <strain evidence="12 13">MER 54</strain>
    </source>
</reference>
<dbReference type="InterPro" id="IPR001789">
    <property type="entry name" value="Sig_transdc_resp-reg_receiver"/>
</dbReference>
<dbReference type="SUPFAM" id="SSF52172">
    <property type="entry name" value="CheY-like"/>
    <property type="match status" value="1"/>
</dbReference>
<dbReference type="SMART" id="SM00448">
    <property type="entry name" value="REC"/>
    <property type="match status" value="1"/>
</dbReference>
<dbReference type="InterPro" id="IPR011006">
    <property type="entry name" value="CheY-like_superfamily"/>
</dbReference>
<accession>A0A3S0BXL5</accession>
<evidence type="ECO:0000256" key="5">
    <source>
        <dbReference type="ARBA" id="ARBA00023015"/>
    </source>
</evidence>
<dbReference type="OrthoDB" id="342399at2"/>
<keyword evidence="13" id="KW-1185">Reference proteome</keyword>
<comment type="caution">
    <text evidence="12">The sequence shown here is derived from an EMBL/GenBank/DDBJ whole genome shotgun (WGS) entry which is preliminary data.</text>
</comment>
<organism evidence="12 13">
    <name type="scientific">Paenibacillus whitsoniae</name>
    <dbReference type="NCBI Taxonomy" id="2496558"/>
    <lineage>
        <taxon>Bacteria</taxon>
        <taxon>Bacillati</taxon>
        <taxon>Bacillota</taxon>
        <taxon>Bacilli</taxon>
        <taxon>Bacillales</taxon>
        <taxon>Paenibacillaceae</taxon>
        <taxon>Paenibacillus</taxon>
    </lineage>
</organism>
<evidence type="ECO:0000256" key="3">
    <source>
        <dbReference type="ARBA" id="ARBA00022553"/>
    </source>
</evidence>
<evidence type="ECO:0000259" key="11">
    <source>
        <dbReference type="PROSITE" id="PS50110"/>
    </source>
</evidence>
<feature type="coiled-coil region" evidence="9">
    <location>
        <begin position="109"/>
        <end position="136"/>
    </location>
</feature>
<proteinExistence type="predicted"/>
<dbReference type="SMART" id="SM00342">
    <property type="entry name" value="HTH_ARAC"/>
    <property type="match status" value="1"/>
</dbReference>
<dbReference type="InterPro" id="IPR018060">
    <property type="entry name" value="HTH_AraC"/>
</dbReference>
<evidence type="ECO:0000256" key="1">
    <source>
        <dbReference type="ARBA" id="ARBA00004496"/>
    </source>
</evidence>
<feature type="modified residue" description="4-aspartylphosphate" evidence="8">
    <location>
        <position position="55"/>
    </location>
</feature>
<dbReference type="SUPFAM" id="SSF46689">
    <property type="entry name" value="Homeodomain-like"/>
    <property type="match status" value="2"/>
</dbReference>
<dbReference type="EMBL" id="RXHU01000015">
    <property type="protein sequence ID" value="RTE10600.1"/>
    <property type="molecule type" value="Genomic_DNA"/>
</dbReference>
<keyword evidence="3 8" id="KW-0597">Phosphoprotein</keyword>
<dbReference type="Proteomes" id="UP000276128">
    <property type="component" value="Unassembled WGS sequence"/>
</dbReference>
<evidence type="ECO:0000256" key="4">
    <source>
        <dbReference type="ARBA" id="ARBA00023012"/>
    </source>
</evidence>
<gene>
    <name evidence="12" type="ORF">EJQ19_04805</name>
</gene>
<dbReference type="Pfam" id="PF00072">
    <property type="entry name" value="Response_reg"/>
    <property type="match status" value="1"/>
</dbReference>
<dbReference type="GO" id="GO:0000160">
    <property type="term" value="P:phosphorelay signal transduction system"/>
    <property type="evidence" value="ECO:0007669"/>
    <property type="project" value="UniProtKB-KW"/>
</dbReference>
<dbReference type="PROSITE" id="PS00041">
    <property type="entry name" value="HTH_ARAC_FAMILY_1"/>
    <property type="match status" value="1"/>
</dbReference>
<sequence>MWKILIIDDDFQVLEGMQKSIPWESIDAEFVGEACDGAEGLVMAERTKPDIIITDIYMPIMNGLEMIEKLREMNYEGEIIILSGYSDFQYARQALRLQVNDYLSKPVTLEELSEVLARVIKELENKELKKLEQEEIHSRLLMYEPFMEKEWLKSVVTGTFNKAIAAEQLKRSEIDFWLQRSHLVMGIELLNSVRTAGLSLIDWNLFRFAYANIIREVLSEDWPESAFVELHSHHAAIIFNIDPLIPADEARRLIGAIGERIAACIYTYLQLSVRIGLGTLKTNWLEISNSTEEAFLELLQQNIVPPQDKESSLTFDDSGAIRPIKFYQELAEAIVYAKEEKAQDIIEAYFNQMESMPAITPAYLQYLCAELWTIFAYSLHSAGIVLDDLFPGMALKQEIAQIQTQTQVKDWLRSKIHVITTSRHWHENSKHKEAVDFMIQYAHDHYAEEFGLEDMAKKLYLSRNYLNQIFKKATGETFTNYTIRVRMKKAQALLAEGKYLIYEVAEKVGYKSVPYFSSIFKKYTGINPSEAGKTS</sequence>
<evidence type="ECO:0000256" key="9">
    <source>
        <dbReference type="SAM" id="Coils"/>
    </source>
</evidence>
<evidence type="ECO:0000256" key="7">
    <source>
        <dbReference type="ARBA" id="ARBA00023163"/>
    </source>
</evidence>
<dbReference type="GO" id="GO:0003700">
    <property type="term" value="F:DNA-binding transcription factor activity"/>
    <property type="evidence" value="ECO:0007669"/>
    <property type="project" value="InterPro"/>
</dbReference>
<keyword evidence="4" id="KW-0902">Two-component regulatory system</keyword>
<evidence type="ECO:0000256" key="6">
    <source>
        <dbReference type="ARBA" id="ARBA00023125"/>
    </source>
</evidence>
<keyword evidence="9" id="KW-0175">Coiled coil</keyword>
<dbReference type="Gene3D" id="1.10.10.60">
    <property type="entry name" value="Homeodomain-like"/>
    <property type="match status" value="2"/>
</dbReference>